<name>A0A918VYR1_9FLAO</name>
<comment type="caution">
    <text evidence="1">The sequence shown here is derived from an EMBL/GenBank/DDBJ whole genome shotgun (WGS) entry which is preliminary data.</text>
</comment>
<dbReference type="SUPFAM" id="SSF56731">
    <property type="entry name" value="DNA primase core"/>
    <property type="match status" value="1"/>
</dbReference>
<organism evidence="1 2">
    <name type="scientific">Salinimicrobium marinum</name>
    <dbReference type="NCBI Taxonomy" id="680283"/>
    <lineage>
        <taxon>Bacteria</taxon>
        <taxon>Pseudomonadati</taxon>
        <taxon>Bacteroidota</taxon>
        <taxon>Flavobacteriia</taxon>
        <taxon>Flavobacteriales</taxon>
        <taxon>Flavobacteriaceae</taxon>
        <taxon>Salinimicrobium</taxon>
    </lineage>
</organism>
<sequence>MKTNKLSCERARSICIVKTLEKLGHFPSHKSEKEAWFLSPLRSEIQASFKVSCALNRWYDFGMGKGGNGIDLVCLILNCSVKEALAYLSDEIPISSSYQNNQFERRKRKRISKNKVLKVNPVDQPALKAYLLSRNIPLEVAEIYCKEIWYECNGKKYYALGLQNHFGGWELRNSYIKSSTTPKGYSLVNNGNRNLIVLEGMFDLLSFTVISSEEIKASDLVILNSLSFIPKVLPLLETYDTVNLYLDRDTSGRQATAEILSRFSNCKDKSMLYEEFKDLNEMLVSRKIKDHRKDLKANLF</sequence>
<dbReference type="Proteomes" id="UP000610456">
    <property type="component" value="Unassembled WGS sequence"/>
</dbReference>
<dbReference type="GO" id="GO:0008270">
    <property type="term" value="F:zinc ion binding"/>
    <property type="evidence" value="ECO:0007669"/>
    <property type="project" value="InterPro"/>
</dbReference>
<dbReference type="RefSeq" id="WP_189605164.1">
    <property type="nucleotide sequence ID" value="NZ_BMXB01000011.1"/>
</dbReference>
<dbReference type="Gene3D" id="3.40.1360.10">
    <property type="match status" value="1"/>
</dbReference>
<dbReference type="Gene3D" id="3.90.580.10">
    <property type="entry name" value="Zinc finger, CHC2-type domain"/>
    <property type="match status" value="1"/>
</dbReference>
<dbReference type="Pfam" id="PF13155">
    <property type="entry name" value="Toprim_2"/>
    <property type="match status" value="1"/>
</dbReference>
<proteinExistence type="predicted"/>
<protein>
    <submittedName>
        <fullName evidence="1">Transposase</fullName>
    </submittedName>
</protein>
<keyword evidence="2" id="KW-1185">Reference proteome</keyword>
<accession>A0A918VYR1</accession>
<dbReference type="AlphaFoldDB" id="A0A918VYR1"/>
<dbReference type="EMBL" id="BMXB01000011">
    <property type="protein sequence ID" value="GHA43215.1"/>
    <property type="molecule type" value="Genomic_DNA"/>
</dbReference>
<evidence type="ECO:0000313" key="1">
    <source>
        <dbReference type="EMBL" id="GHA43215.1"/>
    </source>
</evidence>
<evidence type="ECO:0000313" key="2">
    <source>
        <dbReference type="Proteomes" id="UP000610456"/>
    </source>
</evidence>
<dbReference type="SUPFAM" id="SSF57783">
    <property type="entry name" value="Zinc beta-ribbon"/>
    <property type="match status" value="1"/>
</dbReference>
<reference evidence="1" key="1">
    <citation type="journal article" date="2014" name="Int. J. Syst. Evol. Microbiol.">
        <title>Complete genome sequence of Corynebacterium casei LMG S-19264T (=DSM 44701T), isolated from a smear-ripened cheese.</title>
        <authorList>
            <consortium name="US DOE Joint Genome Institute (JGI-PGF)"/>
            <person name="Walter F."/>
            <person name="Albersmeier A."/>
            <person name="Kalinowski J."/>
            <person name="Ruckert C."/>
        </authorList>
    </citation>
    <scope>NUCLEOTIDE SEQUENCE</scope>
    <source>
        <strain evidence="1">KCTC 12719</strain>
    </source>
</reference>
<dbReference type="InterPro" id="IPR036977">
    <property type="entry name" value="DNA_primase_Znf_CHC2"/>
</dbReference>
<gene>
    <name evidence="1" type="primary">traP</name>
    <name evidence="1" type="ORF">GCM10007103_25610</name>
</gene>
<reference evidence="1" key="2">
    <citation type="submission" date="2020-09" db="EMBL/GenBank/DDBJ databases">
        <authorList>
            <person name="Sun Q."/>
            <person name="Kim S."/>
        </authorList>
    </citation>
    <scope>NUCLEOTIDE SEQUENCE</scope>
    <source>
        <strain evidence="1">KCTC 12719</strain>
    </source>
</reference>
<dbReference type="GO" id="GO:0003677">
    <property type="term" value="F:DNA binding"/>
    <property type="evidence" value="ECO:0007669"/>
    <property type="project" value="InterPro"/>
</dbReference>
<dbReference type="GO" id="GO:0006260">
    <property type="term" value="P:DNA replication"/>
    <property type="evidence" value="ECO:0007669"/>
    <property type="project" value="InterPro"/>
</dbReference>